<protein>
    <recommendedName>
        <fullName evidence="9">Peptidoglycan bridge formation protein FemAB</fullName>
    </recommendedName>
</protein>
<dbReference type="GO" id="GO:0016755">
    <property type="term" value="F:aminoacyltransferase activity"/>
    <property type="evidence" value="ECO:0007669"/>
    <property type="project" value="InterPro"/>
</dbReference>
<evidence type="ECO:0000256" key="5">
    <source>
        <dbReference type="ARBA" id="ARBA00023315"/>
    </source>
</evidence>
<dbReference type="GO" id="GO:0071555">
    <property type="term" value="P:cell wall organization"/>
    <property type="evidence" value="ECO:0007669"/>
    <property type="project" value="UniProtKB-KW"/>
</dbReference>
<keyword evidence="4" id="KW-0573">Peptidoglycan synthesis</keyword>
<dbReference type="STRING" id="1798382.A3D77_03810"/>
<evidence type="ECO:0000313" key="8">
    <source>
        <dbReference type="Proteomes" id="UP000176923"/>
    </source>
</evidence>
<dbReference type="InterPro" id="IPR003447">
    <property type="entry name" value="FEMABX"/>
</dbReference>
<evidence type="ECO:0000256" key="2">
    <source>
        <dbReference type="ARBA" id="ARBA00022679"/>
    </source>
</evidence>
<comment type="similarity">
    <text evidence="1">Belongs to the FemABX family.</text>
</comment>
<keyword evidence="2" id="KW-0808">Transferase</keyword>
<keyword evidence="5" id="KW-0012">Acyltransferase</keyword>
<evidence type="ECO:0000256" key="4">
    <source>
        <dbReference type="ARBA" id="ARBA00022984"/>
    </source>
</evidence>
<dbReference type="Proteomes" id="UP000176923">
    <property type="component" value="Unassembled WGS sequence"/>
</dbReference>
<dbReference type="PANTHER" id="PTHR36174">
    <property type="entry name" value="LIPID II:GLYCINE GLYCYLTRANSFERASE"/>
    <property type="match status" value="1"/>
</dbReference>
<evidence type="ECO:0000256" key="1">
    <source>
        <dbReference type="ARBA" id="ARBA00009943"/>
    </source>
</evidence>
<dbReference type="InterPro" id="IPR016181">
    <property type="entry name" value="Acyl_CoA_acyltransferase"/>
</dbReference>
<name>A0A1F5ZXF2_9BACT</name>
<dbReference type="SUPFAM" id="SSF55729">
    <property type="entry name" value="Acyl-CoA N-acyltransferases (Nat)"/>
    <property type="match status" value="2"/>
</dbReference>
<accession>A0A1F5ZXF2</accession>
<organism evidence="7 8">
    <name type="scientific">Candidatus Gottesmanbacteria bacterium RIFCSPHIGHO2_02_FULL_39_11</name>
    <dbReference type="NCBI Taxonomy" id="1798382"/>
    <lineage>
        <taxon>Bacteria</taxon>
        <taxon>Candidatus Gottesmaniibacteriota</taxon>
    </lineage>
</organism>
<keyword evidence="3" id="KW-0133">Cell shape</keyword>
<keyword evidence="6" id="KW-0961">Cell wall biogenesis/degradation</keyword>
<gene>
    <name evidence="7" type="ORF">A3D77_03810</name>
</gene>
<dbReference type="EMBL" id="MFJL01000004">
    <property type="protein sequence ID" value="OGG17025.1"/>
    <property type="molecule type" value="Genomic_DNA"/>
</dbReference>
<proteinExistence type="inferred from homology"/>
<evidence type="ECO:0000256" key="6">
    <source>
        <dbReference type="ARBA" id="ARBA00023316"/>
    </source>
</evidence>
<dbReference type="AlphaFoldDB" id="A0A1F5ZXF2"/>
<evidence type="ECO:0000313" key="7">
    <source>
        <dbReference type="EMBL" id="OGG17025.1"/>
    </source>
</evidence>
<comment type="caution">
    <text evidence="7">The sequence shown here is derived from an EMBL/GenBank/DDBJ whole genome shotgun (WGS) entry which is preliminary data.</text>
</comment>
<dbReference type="InterPro" id="IPR050644">
    <property type="entry name" value="PG_Glycine_Bridge_Synth"/>
</dbReference>
<evidence type="ECO:0008006" key="9">
    <source>
        <dbReference type="Google" id="ProtNLM"/>
    </source>
</evidence>
<dbReference type="Pfam" id="PF02388">
    <property type="entry name" value="FemAB"/>
    <property type="match status" value="1"/>
</dbReference>
<evidence type="ECO:0000256" key="3">
    <source>
        <dbReference type="ARBA" id="ARBA00022960"/>
    </source>
</evidence>
<dbReference type="PROSITE" id="PS51191">
    <property type="entry name" value="FEMABX"/>
    <property type="match status" value="1"/>
</dbReference>
<dbReference type="GO" id="GO:0009252">
    <property type="term" value="P:peptidoglycan biosynthetic process"/>
    <property type="evidence" value="ECO:0007669"/>
    <property type="project" value="UniProtKB-KW"/>
</dbReference>
<dbReference type="PANTHER" id="PTHR36174:SF1">
    <property type="entry name" value="LIPID II:GLYCINE GLYCYLTRANSFERASE"/>
    <property type="match status" value="1"/>
</dbReference>
<reference evidence="7 8" key="1">
    <citation type="journal article" date="2016" name="Nat. Commun.">
        <title>Thousands of microbial genomes shed light on interconnected biogeochemical processes in an aquifer system.</title>
        <authorList>
            <person name="Anantharaman K."/>
            <person name="Brown C.T."/>
            <person name="Hug L.A."/>
            <person name="Sharon I."/>
            <person name="Castelle C.J."/>
            <person name="Probst A.J."/>
            <person name="Thomas B.C."/>
            <person name="Singh A."/>
            <person name="Wilkins M.J."/>
            <person name="Karaoz U."/>
            <person name="Brodie E.L."/>
            <person name="Williams K.H."/>
            <person name="Hubbard S.S."/>
            <person name="Banfield J.F."/>
        </authorList>
    </citation>
    <scope>NUCLEOTIDE SEQUENCE [LARGE SCALE GENOMIC DNA]</scope>
</reference>
<dbReference type="GO" id="GO:0008360">
    <property type="term" value="P:regulation of cell shape"/>
    <property type="evidence" value="ECO:0007669"/>
    <property type="project" value="UniProtKB-KW"/>
</dbReference>
<dbReference type="Gene3D" id="3.40.630.30">
    <property type="match status" value="2"/>
</dbReference>
<sequence length="353" mass="41188">MEIKTVKESYKLEFDKLAIHPLQSWAWGEFRKKSGVEVVRLGKFDGNKLTEAATITFHSIPHTSFKVGYIPKSKWPSDELLNGIYEEAKKRKCIFVKLEPNIPSGHPREGGDPFLKKDGSRIKSGMTEMTIIRSNHPLFTKFTQEIDLTKSEEELLKMMHPKTRYNIKVAEKHGVIVKERTDDKAFENYLTLMFETTKRQGFFAHTKEYHRKMWETLKGNMAHLFTAEYTTDGRSYTLVTWILFLFNNTLYYPYGASSDKFRNVMASNLMMWEAIKFGKKHGAKKFDMWGSLGPDADSNDPWYGFHKFKQGYGAKLIEFAGSYDLVINSELYRLYSILHNIRKEFLSLKRKFV</sequence>